<gene>
    <name evidence="2" type="ordered locus">Msil_1493</name>
</gene>
<keyword evidence="1" id="KW-0732">Signal</keyword>
<proteinExistence type="predicted"/>
<name>B8ESW1_METSB</name>
<evidence type="ECO:0000256" key="1">
    <source>
        <dbReference type="SAM" id="SignalP"/>
    </source>
</evidence>
<sequence>MFKRRLYLVVVSVVTLFPRAGHADDLNKILQSIQDRITTHLRALTPGPIPLFGSNYHIGDAWDPTMSHLLFGGDRCFPRLKIRSSPYAIPSFRSNNDASVGFLFRLKKLFEIGASGKQAEIVDINFDDVEEQIVSEYDLKTTLNRTECRDLVSVVSSKPVGDRAPVVIGRLYTGKRRISLNYDDSATATARLSEFLSYTPAVNVTGAVGFGKIVSIADREPVALAFLPAFVPARTAGSVLGEGASNSQSSTFGWAPLDLAKTPSQRSALEELTTQVFQDWLLDAGR</sequence>
<evidence type="ECO:0000313" key="3">
    <source>
        <dbReference type="Proteomes" id="UP000002257"/>
    </source>
</evidence>
<dbReference type="EMBL" id="CP001280">
    <property type="protein sequence ID" value="ACK50446.1"/>
    <property type="molecule type" value="Genomic_DNA"/>
</dbReference>
<dbReference type="HOGENOM" id="CLU_972575_0_0_5"/>
<dbReference type="Proteomes" id="UP000002257">
    <property type="component" value="Chromosome"/>
</dbReference>
<keyword evidence="3" id="KW-1185">Reference proteome</keyword>
<evidence type="ECO:0000313" key="2">
    <source>
        <dbReference type="EMBL" id="ACK50446.1"/>
    </source>
</evidence>
<dbReference type="KEGG" id="msl:Msil_1493"/>
<evidence type="ECO:0008006" key="4">
    <source>
        <dbReference type="Google" id="ProtNLM"/>
    </source>
</evidence>
<feature type="chain" id="PRO_5002871676" description="Tle cognate immunity protein 4 C-terminal domain-containing protein" evidence="1">
    <location>
        <begin position="24"/>
        <end position="286"/>
    </location>
</feature>
<protein>
    <recommendedName>
        <fullName evidence="4">Tle cognate immunity protein 4 C-terminal domain-containing protein</fullName>
    </recommendedName>
</protein>
<reference evidence="2 3" key="1">
    <citation type="journal article" date="2010" name="J. Bacteriol.">
        <title>Complete genome sequence of the aerobic facultative methanotroph Methylocella silvestris BL2.</title>
        <authorList>
            <person name="Chen Y."/>
            <person name="Crombie A."/>
            <person name="Rahman M.T."/>
            <person name="Dedysh S.N."/>
            <person name="Liesack W."/>
            <person name="Stott M.B."/>
            <person name="Alam M."/>
            <person name="Theisen A.R."/>
            <person name="Murrell J.C."/>
            <person name="Dunfield P.F."/>
        </authorList>
    </citation>
    <scope>NUCLEOTIDE SEQUENCE [LARGE SCALE GENOMIC DNA]</scope>
    <source>
        <strain evidence="3">DSM 15510 / CIP 108128 / LMG 27833 / NCIMB 13906 / BL2</strain>
    </source>
</reference>
<organism evidence="2 3">
    <name type="scientific">Methylocella silvestris (strain DSM 15510 / CIP 108128 / LMG 27833 / NCIMB 13906 / BL2)</name>
    <dbReference type="NCBI Taxonomy" id="395965"/>
    <lineage>
        <taxon>Bacteria</taxon>
        <taxon>Pseudomonadati</taxon>
        <taxon>Pseudomonadota</taxon>
        <taxon>Alphaproteobacteria</taxon>
        <taxon>Hyphomicrobiales</taxon>
        <taxon>Beijerinckiaceae</taxon>
        <taxon>Methylocella</taxon>
    </lineage>
</organism>
<feature type="signal peptide" evidence="1">
    <location>
        <begin position="1"/>
        <end position="23"/>
    </location>
</feature>
<dbReference type="AlphaFoldDB" id="B8ESW1"/>
<accession>B8ESW1</accession>